<dbReference type="AlphaFoldDB" id="A0A537J507"/>
<dbReference type="SUPFAM" id="SSF56300">
    <property type="entry name" value="Metallo-dependent phosphatases"/>
    <property type="match status" value="1"/>
</dbReference>
<accession>A0A537J507</accession>
<dbReference type="InterPro" id="IPR004843">
    <property type="entry name" value="Calcineurin-like_PHP"/>
</dbReference>
<dbReference type="Proteomes" id="UP000320048">
    <property type="component" value="Unassembled WGS sequence"/>
</dbReference>
<dbReference type="Pfam" id="PF00149">
    <property type="entry name" value="Metallophos"/>
    <property type="match status" value="1"/>
</dbReference>
<dbReference type="Gene3D" id="3.60.21.10">
    <property type="match status" value="1"/>
</dbReference>
<evidence type="ECO:0000259" key="5">
    <source>
        <dbReference type="Pfam" id="PF00149"/>
    </source>
</evidence>
<feature type="domain" description="Calcineurin-like phosphoesterase" evidence="5">
    <location>
        <begin position="3"/>
        <end position="204"/>
    </location>
</feature>
<dbReference type="GO" id="GO:0046872">
    <property type="term" value="F:metal ion binding"/>
    <property type="evidence" value="ECO:0007669"/>
    <property type="project" value="UniProtKB-KW"/>
</dbReference>
<dbReference type="EMBL" id="VBAO01000356">
    <property type="protein sequence ID" value="TMI78634.1"/>
    <property type="molecule type" value="Genomic_DNA"/>
</dbReference>
<comment type="similarity">
    <text evidence="4">Belongs to the cyclic nucleotide phosphodiesterase class-III family.</text>
</comment>
<dbReference type="GO" id="GO:0016787">
    <property type="term" value="F:hydrolase activity"/>
    <property type="evidence" value="ECO:0007669"/>
    <property type="project" value="UniProtKB-KW"/>
</dbReference>
<evidence type="ECO:0000313" key="6">
    <source>
        <dbReference type="EMBL" id="TMI78634.1"/>
    </source>
</evidence>
<keyword evidence="3" id="KW-0408">Iron</keyword>
<comment type="caution">
    <text evidence="6">The sequence shown here is derived from an EMBL/GenBank/DDBJ whole genome shotgun (WGS) entry which is preliminary data.</text>
</comment>
<evidence type="ECO:0000256" key="4">
    <source>
        <dbReference type="ARBA" id="ARBA00025742"/>
    </source>
</evidence>
<reference evidence="6 7" key="1">
    <citation type="journal article" date="2019" name="Nat. Microbiol.">
        <title>Mediterranean grassland soil C-N compound turnover is dependent on rainfall and depth, and is mediated by genomically divergent microorganisms.</title>
        <authorList>
            <person name="Diamond S."/>
            <person name="Andeer P.F."/>
            <person name="Li Z."/>
            <person name="Crits-Christoph A."/>
            <person name="Burstein D."/>
            <person name="Anantharaman K."/>
            <person name="Lane K.R."/>
            <person name="Thomas B.C."/>
            <person name="Pan C."/>
            <person name="Northen T.R."/>
            <person name="Banfield J.F."/>
        </authorList>
    </citation>
    <scope>NUCLEOTIDE SEQUENCE [LARGE SCALE GENOMIC DNA]</scope>
    <source>
        <strain evidence="6">NP_7</strain>
    </source>
</reference>
<name>A0A537J507_9BACT</name>
<organism evidence="6 7">
    <name type="scientific">Candidatus Segetimicrobium genomatis</name>
    <dbReference type="NCBI Taxonomy" id="2569760"/>
    <lineage>
        <taxon>Bacteria</taxon>
        <taxon>Bacillati</taxon>
        <taxon>Candidatus Sysuimicrobiota</taxon>
        <taxon>Candidatus Sysuimicrobiia</taxon>
        <taxon>Candidatus Sysuimicrobiales</taxon>
        <taxon>Candidatus Segetimicrobiaceae</taxon>
        <taxon>Candidatus Segetimicrobium</taxon>
    </lineage>
</organism>
<dbReference type="InterPro" id="IPR029052">
    <property type="entry name" value="Metallo-depent_PP-like"/>
</dbReference>
<protein>
    <recommendedName>
        <fullName evidence="5">Calcineurin-like phosphoesterase domain-containing protein</fullName>
    </recommendedName>
</protein>
<gene>
    <name evidence="6" type="ORF">E6H04_12100</name>
</gene>
<dbReference type="PANTHER" id="PTHR42988">
    <property type="entry name" value="PHOSPHOHYDROLASE"/>
    <property type="match status" value="1"/>
</dbReference>
<evidence type="ECO:0000256" key="3">
    <source>
        <dbReference type="ARBA" id="ARBA00023004"/>
    </source>
</evidence>
<keyword evidence="1" id="KW-0479">Metal-binding</keyword>
<keyword evidence="2" id="KW-0378">Hydrolase</keyword>
<evidence type="ECO:0000256" key="1">
    <source>
        <dbReference type="ARBA" id="ARBA00022723"/>
    </source>
</evidence>
<evidence type="ECO:0000256" key="2">
    <source>
        <dbReference type="ARBA" id="ARBA00022801"/>
    </source>
</evidence>
<proteinExistence type="inferred from homology"/>
<dbReference type="PANTHER" id="PTHR42988:SF2">
    <property type="entry name" value="CYCLIC NUCLEOTIDE PHOSPHODIESTERASE CBUA0032-RELATED"/>
    <property type="match status" value="1"/>
</dbReference>
<dbReference type="InterPro" id="IPR050884">
    <property type="entry name" value="CNP_phosphodiesterase-III"/>
</dbReference>
<sequence>MVLRIGVIADIHCGPDLDTLLGSRAPILVEAFLEAMSRFRPDCIVDLGDRLNSVAHSQDHVRTRWVRTRLREAGVPVYHVFGNTDVRALDKEAGMAALGKAAPYECVDAGGVRLMLLDTVDPAVERVGGAVGQAQLAWLAGAIEDRETPCVVCCHHPLDEPPLRGHRYFERHPDLATVRNRAEVRAALERTGRVRAVLAAHLHRTGAAQIAGIPYVTVGGLVESAYTGSEPCGAFALVTVAHERLNVEVGGLEPAHLSF</sequence>
<evidence type="ECO:0000313" key="7">
    <source>
        <dbReference type="Proteomes" id="UP000320048"/>
    </source>
</evidence>